<dbReference type="GeneID" id="85436570"/>
<dbReference type="EMBL" id="JAHLJV010000056">
    <property type="protein sequence ID" value="KAK1580313.1"/>
    <property type="molecule type" value="Genomic_DNA"/>
</dbReference>
<dbReference type="AlphaFoldDB" id="A0AAD8V336"/>
<reference evidence="1" key="1">
    <citation type="submission" date="2021-06" db="EMBL/GenBank/DDBJ databases">
        <title>Comparative genomics, transcriptomics and evolutionary studies reveal genomic signatures of adaptation to plant cell wall in hemibiotrophic fungi.</title>
        <authorList>
            <consortium name="DOE Joint Genome Institute"/>
            <person name="Baroncelli R."/>
            <person name="Diaz J.F."/>
            <person name="Benocci T."/>
            <person name="Peng M."/>
            <person name="Battaglia E."/>
            <person name="Haridas S."/>
            <person name="Andreopoulos W."/>
            <person name="Labutti K."/>
            <person name="Pangilinan J."/>
            <person name="Floch G.L."/>
            <person name="Makela M.R."/>
            <person name="Henrissat B."/>
            <person name="Grigoriev I.V."/>
            <person name="Crouch J.A."/>
            <person name="De Vries R.P."/>
            <person name="Sukno S.A."/>
            <person name="Thon M.R."/>
        </authorList>
    </citation>
    <scope>NUCLEOTIDE SEQUENCE</scope>
    <source>
        <strain evidence="1">CBS 125086</strain>
    </source>
</reference>
<keyword evidence="2" id="KW-1185">Reference proteome</keyword>
<dbReference type="Proteomes" id="UP001230504">
    <property type="component" value="Unassembled WGS sequence"/>
</dbReference>
<protein>
    <submittedName>
        <fullName evidence="1">Uncharacterized protein</fullName>
    </submittedName>
</protein>
<proteinExistence type="predicted"/>
<dbReference type="RefSeq" id="XP_060411367.1">
    <property type="nucleotide sequence ID" value="XM_060552330.1"/>
</dbReference>
<gene>
    <name evidence="1" type="ORF">LY79DRAFT_309644</name>
</gene>
<accession>A0AAD8V336</accession>
<organism evidence="1 2">
    <name type="scientific">Colletotrichum navitas</name>
    <dbReference type="NCBI Taxonomy" id="681940"/>
    <lineage>
        <taxon>Eukaryota</taxon>
        <taxon>Fungi</taxon>
        <taxon>Dikarya</taxon>
        <taxon>Ascomycota</taxon>
        <taxon>Pezizomycotina</taxon>
        <taxon>Sordariomycetes</taxon>
        <taxon>Hypocreomycetidae</taxon>
        <taxon>Glomerellales</taxon>
        <taxon>Glomerellaceae</taxon>
        <taxon>Colletotrichum</taxon>
        <taxon>Colletotrichum graminicola species complex</taxon>
    </lineage>
</organism>
<evidence type="ECO:0000313" key="2">
    <source>
        <dbReference type="Proteomes" id="UP001230504"/>
    </source>
</evidence>
<sequence length="155" mass="17822">METSLLARSSGSCLLLRAAVTKELYMILGPTQKSWKRVWIFDRSMRFWSKGGVFFYKSRRERLPGPTTKQHGQHRLGFCLLARCLLLGEGLGKGWEVFCLSIPCGFSGNREPGFCCAYLIFVFVARFFRTQSFPAKERKGSRMVCLTAYVCFMFR</sequence>
<evidence type="ECO:0000313" key="1">
    <source>
        <dbReference type="EMBL" id="KAK1580313.1"/>
    </source>
</evidence>
<comment type="caution">
    <text evidence="1">The sequence shown here is derived from an EMBL/GenBank/DDBJ whole genome shotgun (WGS) entry which is preliminary data.</text>
</comment>
<name>A0AAD8V336_9PEZI</name>